<protein>
    <recommendedName>
        <fullName evidence="2">DUF7729 domain-containing protein</fullName>
    </recommendedName>
</protein>
<evidence type="ECO:0000313" key="3">
    <source>
        <dbReference type="EMBL" id="EPS28082.1"/>
    </source>
</evidence>
<accession>S8B167</accession>
<proteinExistence type="predicted"/>
<dbReference type="HOGENOM" id="CLU_042319_5_1_1"/>
<evidence type="ECO:0000313" key="4">
    <source>
        <dbReference type="Proteomes" id="UP000019376"/>
    </source>
</evidence>
<dbReference type="PANTHER" id="PTHR39460">
    <property type="entry name" value="EXPRESSED PROTEIN"/>
    <property type="match status" value="1"/>
</dbReference>
<dbReference type="Pfam" id="PF24855">
    <property type="entry name" value="DUF7729"/>
    <property type="match status" value="1"/>
</dbReference>
<gene>
    <name evidence="3" type="ORF">PDE_03028</name>
</gene>
<dbReference type="EMBL" id="KB644410">
    <property type="protein sequence ID" value="EPS28082.1"/>
    <property type="molecule type" value="Genomic_DNA"/>
</dbReference>
<feature type="region of interest" description="Disordered" evidence="1">
    <location>
        <begin position="1"/>
        <end position="31"/>
    </location>
</feature>
<dbReference type="Proteomes" id="UP000019376">
    <property type="component" value="Unassembled WGS sequence"/>
</dbReference>
<dbReference type="PANTHER" id="PTHR39460:SF1">
    <property type="entry name" value="C6 TRANSCRIPTION FACTOR"/>
    <property type="match status" value="1"/>
</dbReference>
<dbReference type="eggNOG" id="ENOG502S3AD">
    <property type="taxonomic scope" value="Eukaryota"/>
</dbReference>
<evidence type="ECO:0000259" key="2">
    <source>
        <dbReference type="Pfam" id="PF24855"/>
    </source>
</evidence>
<reference evidence="3 4" key="1">
    <citation type="journal article" date="2013" name="PLoS ONE">
        <title>Genomic and secretomic analyses reveal unique features of the lignocellulolytic enzyme system of Penicillium decumbens.</title>
        <authorList>
            <person name="Liu G."/>
            <person name="Zhang L."/>
            <person name="Wei X."/>
            <person name="Zou G."/>
            <person name="Qin Y."/>
            <person name="Ma L."/>
            <person name="Li J."/>
            <person name="Zheng H."/>
            <person name="Wang S."/>
            <person name="Wang C."/>
            <person name="Xun L."/>
            <person name="Zhao G.-P."/>
            <person name="Zhou Z."/>
            <person name="Qu Y."/>
        </authorList>
    </citation>
    <scope>NUCLEOTIDE SEQUENCE [LARGE SCALE GENOMIC DNA]</scope>
    <source>
        <strain evidence="4">114-2 / CGMCC 5302</strain>
    </source>
</reference>
<dbReference type="InterPro" id="IPR056146">
    <property type="entry name" value="DUF7729"/>
</dbReference>
<keyword evidence="4" id="KW-1185">Reference proteome</keyword>
<organism evidence="3 4">
    <name type="scientific">Penicillium oxalicum (strain 114-2 / CGMCC 5302)</name>
    <name type="common">Penicillium decumbens</name>
    <dbReference type="NCBI Taxonomy" id="933388"/>
    <lineage>
        <taxon>Eukaryota</taxon>
        <taxon>Fungi</taxon>
        <taxon>Dikarya</taxon>
        <taxon>Ascomycota</taxon>
        <taxon>Pezizomycotina</taxon>
        <taxon>Eurotiomycetes</taxon>
        <taxon>Eurotiomycetidae</taxon>
        <taxon>Eurotiales</taxon>
        <taxon>Aspergillaceae</taxon>
        <taxon>Penicillium</taxon>
    </lineage>
</organism>
<dbReference type="AlphaFoldDB" id="S8B167"/>
<sequence>MGKFVANHSGLSPSDRRSFSKRHGSHPGRVRWSSKRSMTTYHTLLICIIILCLSPEAALAQSSVAAADGSHGLGSALAPCGEISTDDPAAEVLTLSVVGQAQPDDAESTHGSISPYIEENRVLFLKRSDSSADNSSYTEVPAAFDTLSNNFANASCVSFFDKFRSNSTFTDCLAVSLLLGNSNSFFHILTSAVNTAYVLDAACAQPVDKCASVMTSLAEQMMHKDHCAQDYQAGNSVVESVYQELIAYEPVYRVSCLTNPETKQYCFVDAVTNTSAPNDYNVYFVPIGSTLTSSGPITCNKCLKETFDIYAQWASVNGQSLDTTYVPSANLVNNYCGSGFANTNVTLGSLKAAAGAGHALRPLDSRILISSITLLISIAMSGSF</sequence>
<dbReference type="OrthoDB" id="2564812at2759"/>
<evidence type="ECO:0000256" key="1">
    <source>
        <dbReference type="SAM" id="MobiDB-lite"/>
    </source>
</evidence>
<feature type="compositionally biased region" description="Basic residues" evidence="1">
    <location>
        <begin position="19"/>
        <end position="31"/>
    </location>
</feature>
<name>S8B167_PENO1</name>
<feature type="domain" description="DUF7729" evidence="2">
    <location>
        <begin position="140"/>
        <end position="345"/>
    </location>
</feature>
<dbReference type="PhylomeDB" id="S8B167"/>